<organism evidence="3 4">
    <name type="scientific">Streptomyces sulfonofaciens</name>
    <dbReference type="NCBI Taxonomy" id="68272"/>
    <lineage>
        <taxon>Bacteria</taxon>
        <taxon>Bacillati</taxon>
        <taxon>Actinomycetota</taxon>
        <taxon>Actinomycetes</taxon>
        <taxon>Kitasatosporales</taxon>
        <taxon>Streptomycetaceae</taxon>
        <taxon>Streptomyces</taxon>
    </lineage>
</organism>
<dbReference type="AlphaFoldDB" id="A0A919GQ43"/>
<dbReference type="RefSeq" id="WP_189939074.1">
    <property type="nucleotide sequence ID" value="NZ_BNCD01000041.1"/>
</dbReference>
<protein>
    <submittedName>
        <fullName evidence="3">Aldo/keto reductase</fullName>
    </submittedName>
</protein>
<dbReference type="InterPro" id="IPR023210">
    <property type="entry name" value="NADP_OxRdtase_dom"/>
</dbReference>
<dbReference type="Pfam" id="PF00248">
    <property type="entry name" value="Aldo_ket_red"/>
    <property type="match status" value="1"/>
</dbReference>
<reference evidence="3" key="1">
    <citation type="journal article" date="2014" name="Int. J. Syst. Evol. Microbiol.">
        <title>Complete genome sequence of Corynebacterium casei LMG S-19264T (=DSM 44701T), isolated from a smear-ripened cheese.</title>
        <authorList>
            <consortium name="US DOE Joint Genome Institute (JGI-PGF)"/>
            <person name="Walter F."/>
            <person name="Albersmeier A."/>
            <person name="Kalinowski J."/>
            <person name="Ruckert C."/>
        </authorList>
    </citation>
    <scope>NUCLEOTIDE SEQUENCE</scope>
    <source>
        <strain evidence="3">JCM 5069</strain>
    </source>
</reference>
<evidence type="ECO:0000259" key="2">
    <source>
        <dbReference type="Pfam" id="PF00248"/>
    </source>
</evidence>
<dbReference type="Proteomes" id="UP000603708">
    <property type="component" value="Unassembled WGS sequence"/>
</dbReference>
<dbReference type="PANTHER" id="PTHR43364:SF4">
    <property type="entry name" value="NAD(P)-LINKED OXIDOREDUCTASE SUPERFAMILY PROTEIN"/>
    <property type="match status" value="1"/>
</dbReference>
<accession>A0A919GQ43</accession>
<comment type="caution">
    <text evidence="3">The sequence shown here is derived from an EMBL/GenBank/DDBJ whole genome shotgun (WGS) entry which is preliminary data.</text>
</comment>
<dbReference type="CDD" id="cd19075">
    <property type="entry name" value="AKR_AKR7A1-5"/>
    <property type="match status" value="1"/>
</dbReference>
<dbReference type="InterPro" id="IPR050523">
    <property type="entry name" value="AKR_Detox_Biosynth"/>
</dbReference>
<evidence type="ECO:0000256" key="1">
    <source>
        <dbReference type="ARBA" id="ARBA00023002"/>
    </source>
</evidence>
<dbReference type="GO" id="GO:0016491">
    <property type="term" value="F:oxidoreductase activity"/>
    <property type="evidence" value="ECO:0007669"/>
    <property type="project" value="UniProtKB-KW"/>
</dbReference>
<dbReference type="PANTHER" id="PTHR43364">
    <property type="entry name" value="NADH-SPECIFIC METHYLGLYOXAL REDUCTASE-RELATED"/>
    <property type="match status" value="1"/>
</dbReference>
<keyword evidence="4" id="KW-1185">Reference proteome</keyword>
<evidence type="ECO:0000313" key="4">
    <source>
        <dbReference type="Proteomes" id="UP000603708"/>
    </source>
</evidence>
<evidence type="ECO:0000313" key="3">
    <source>
        <dbReference type="EMBL" id="GHH88733.1"/>
    </source>
</evidence>
<sequence>MSIDRIIFGSMTLGYRGRGARVRDARIAQQMLDTFRQHGHREVDTCYVYGDGSCEQLLGDLYAGEDFEIAVRYDPIATPGGHEPQMLRSSLRASLERLNTDRAALLYLNVRGNDTPWDDTLRAVHELHEEGLFAELGLSNLSPADVEETLALTERHDWIRPTVYQGLYNAISRTAETNLLPLLHERGLRFHAYNPLAGGAFAPSFGNDTAITEGSRFDPQHAQGAQYRQRYWTEPYLRAMHELRSNCMESAISPIDAALRWLVHHSRLDGTHGDGIILGASRPEHLAQNLGAVHDGPLPTSVLDAIDNASEITRPTWPPMYPTL</sequence>
<name>A0A919GQ43_9ACTN</name>
<feature type="domain" description="NADP-dependent oxidoreductase" evidence="2">
    <location>
        <begin position="5"/>
        <end position="310"/>
    </location>
</feature>
<reference evidence="3" key="2">
    <citation type="submission" date="2020-09" db="EMBL/GenBank/DDBJ databases">
        <authorList>
            <person name="Sun Q."/>
            <person name="Ohkuma M."/>
        </authorList>
    </citation>
    <scope>NUCLEOTIDE SEQUENCE</scope>
    <source>
        <strain evidence="3">JCM 5069</strain>
    </source>
</reference>
<gene>
    <name evidence="3" type="ORF">GCM10018793_69540</name>
</gene>
<keyword evidence="1" id="KW-0560">Oxidoreductase</keyword>
<dbReference type="InterPro" id="IPR036812">
    <property type="entry name" value="NAD(P)_OxRdtase_dom_sf"/>
</dbReference>
<proteinExistence type="predicted"/>
<dbReference type="EMBL" id="BNCD01000041">
    <property type="protein sequence ID" value="GHH88733.1"/>
    <property type="molecule type" value="Genomic_DNA"/>
</dbReference>
<dbReference type="SUPFAM" id="SSF51430">
    <property type="entry name" value="NAD(P)-linked oxidoreductase"/>
    <property type="match status" value="1"/>
</dbReference>
<dbReference type="Gene3D" id="3.20.20.100">
    <property type="entry name" value="NADP-dependent oxidoreductase domain"/>
    <property type="match status" value="1"/>
</dbReference>